<dbReference type="InterPro" id="IPR016193">
    <property type="entry name" value="Cytidine_deaminase-like"/>
</dbReference>
<sequence length="181" mass="19741">MEGMIETLNDAYYMELALASAQKAFDQGEFPVGAVIVCDGRVVAQGHRVGTGALTGRPSEIDHAEMRALKELEGLPLGFDPAGAVIFSTMEPCLMCFSAIILSGIKKIVYAYEDPMGGGTCCDLGQLPPLYKTCGIKVFPGVLRKKSLDLFVKFFQKENNLYWKNSLLERYTLSQAGGMVK</sequence>
<evidence type="ECO:0000256" key="1">
    <source>
        <dbReference type="ARBA" id="ARBA00022723"/>
    </source>
</evidence>
<dbReference type="Gene3D" id="3.40.140.10">
    <property type="entry name" value="Cytidine Deaminase, domain 2"/>
    <property type="match status" value="1"/>
</dbReference>
<dbReference type="InterPro" id="IPR016192">
    <property type="entry name" value="APOBEC/CMP_deaminase_Zn-bd"/>
</dbReference>
<keyword evidence="2" id="KW-0862">Zinc</keyword>
<dbReference type="PANTHER" id="PTHR11079:SF179">
    <property type="entry name" value="TRNA(ADENINE(34)) DEAMINASE, CHLOROPLASTIC"/>
    <property type="match status" value="1"/>
</dbReference>
<accession>C0QHL4</accession>
<dbReference type="KEGG" id="dat:HRM2_04570"/>
<dbReference type="GO" id="GO:0016787">
    <property type="term" value="F:hydrolase activity"/>
    <property type="evidence" value="ECO:0007669"/>
    <property type="project" value="InterPro"/>
</dbReference>
<protein>
    <submittedName>
        <fullName evidence="4">Cytidine/deoxycytidylate deaminase</fullName>
    </submittedName>
</protein>
<dbReference type="CDD" id="cd01285">
    <property type="entry name" value="nucleoside_deaminase"/>
    <property type="match status" value="1"/>
</dbReference>
<feature type="domain" description="CMP/dCMP-type deaminase" evidence="3">
    <location>
        <begin position="8"/>
        <end position="121"/>
    </location>
</feature>
<evidence type="ECO:0000313" key="5">
    <source>
        <dbReference type="Proteomes" id="UP000000442"/>
    </source>
</evidence>
<dbReference type="eggNOG" id="COG0590">
    <property type="taxonomic scope" value="Bacteria"/>
</dbReference>
<evidence type="ECO:0000256" key="2">
    <source>
        <dbReference type="ARBA" id="ARBA00022833"/>
    </source>
</evidence>
<dbReference type="PROSITE" id="PS51747">
    <property type="entry name" value="CYT_DCMP_DEAMINASES_2"/>
    <property type="match status" value="1"/>
</dbReference>
<dbReference type="PROSITE" id="PS00903">
    <property type="entry name" value="CYT_DCMP_DEAMINASES_1"/>
    <property type="match status" value="1"/>
</dbReference>
<dbReference type="InterPro" id="IPR002125">
    <property type="entry name" value="CMP_dCMP_dom"/>
</dbReference>
<dbReference type="PANTHER" id="PTHR11079">
    <property type="entry name" value="CYTOSINE DEAMINASE FAMILY MEMBER"/>
    <property type="match status" value="1"/>
</dbReference>
<dbReference type="AlphaFoldDB" id="C0QHL4"/>
<dbReference type="STRING" id="177437.HRM2_04570"/>
<dbReference type="Pfam" id="PF00383">
    <property type="entry name" value="dCMP_cyt_deam_1"/>
    <property type="match status" value="1"/>
</dbReference>
<dbReference type="GO" id="GO:0008270">
    <property type="term" value="F:zinc ion binding"/>
    <property type="evidence" value="ECO:0007669"/>
    <property type="project" value="InterPro"/>
</dbReference>
<proteinExistence type="predicted"/>
<evidence type="ECO:0000313" key="4">
    <source>
        <dbReference type="EMBL" id="ACN13572.1"/>
    </source>
</evidence>
<name>C0QHL4_DESAH</name>
<dbReference type="HOGENOM" id="CLU_025810_3_2_7"/>
<dbReference type="Proteomes" id="UP000000442">
    <property type="component" value="Chromosome"/>
</dbReference>
<keyword evidence="5" id="KW-1185">Reference proteome</keyword>
<evidence type="ECO:0000259" key="3">
    <source>
        <dbReference type="PROSITE" id="PS51747"/>
    </source>
</evidence>
<dbReference type="SUPFAM" id="SSF53927">
    <property type="entry name" value="Cytidine deaminase-like"/>
    <property type="match status" value="1"/>
</dbReference>
<reference evidence="4 5" key="1">
    <citation type="journal article" date="2009" name="Environ. Microbiol.">
        <title>Genome sequence of Desulfobacterium autotrophicum HRM2, a marine sulfate reducer oxidizing organic carbon completely to carbon dioxide.</title>
        <authorList>
            <person name="Strittmatter A.W."/>
            <person name="Liesegang H."/>
            <person name="Rabus R."/>
            <person name="Decker I."/>
            <person name="Amann J."/>
            <person name="Andres S."/>
            <person name="Henne A."/>
            <person name="Fricke W.F."/>
            <person name="Martinez-Arias R."/>
            <person name="Bartels D."/>
            <person name="Goesmann A."/>
            <person name="Krause L."/>
            <person name="Puehler A."/>
            <person name="Klenk H.P."/>
            <person name="Richter M."/>
            <person name="Schuler M."/>
            <person name="Gloeckner F.O."/>
            <person name="Meyerdierks A."/>
            <person name="Gottschalk G."/>
            <person name="Amann R."/>
        </authorList>
    </citation>
    <scope>NUCLEOTIDE SEQUENCE [LARGE SCALE GENOMIC DNA]</scope>
    <source>
        <strain evidence="5">ATCC 43914 / DSM 3382 / HRM2</strain>
    </source>
</reference>
<dbReference type="EMBL" id="CP001087">
    <property type="protein sequence ID" value="ACN13572.1"/>
    <property type="molecule type" value="Genomic_DNA"/>
</dbReference>
<keyword evidence="1" id="KW-0479">Metal-binding</keyword>
<gene>
    <name evidence="4" type="ordered locus">HRM2_04570</name>
</gene>
<organism evidence="4 5">
    <name type="scientific">Desulforapulum autotrophicum (strain ATCC 43914 / DSM 3382 / VKM B-1955 / HRM2)</name>
    <name type="common">Desulfobacterium autotrophicum</name>
    <dbReference type="NCBI Taxonomy" id="177437"/>
    <lineage>
        <taxon>Bacteria</taxon>
        <taxon>Pseudomonadati</taxon>
        <taxon>Thermodesulfobacteriota</taxon>
        <taxon>Desulfobacteria</taxon>
        <taxon>Desulfobacterales</taxon>
        <taxon>Desulfobacteraceae</taxon>
        <taxon>Desulforapulum</taxon>
    </lineage>
</organism>